<evidence type="ECO:0000256" key="4">
    <source>
        <dbReference type="ARBA" id="ARBA00022741"/>
    </source>
</evidence>
<comment type="caution">
    <text evidence="10">The sequence shown here is derived from an EMBL/GenBank/DDBJ whole genome shotgun (WGS) entry which is preliminary data.</text>
</comment>
<feature type="compositionally biased region" description="Basic and acidic residues" evidence="8">
    <location>
        <begin position="497"/>
        <end position="509"/>
    </location>
</feature>
<comment type="similarity">
    <text evidence="1">Belongs to the protein kinase superfamily. CAMK Ser/Thr protein kinase family.</text>
</comment>
<dbReference type="SMART" id="SM00220">
    <property type="entry name" value="S_TKc"/>
    <property type="match status" value="1"/>
</dbReference>
<dbReference type="InterPro" id="IPR050205">
    <property type="entry name" value="CDPK_Ser/Thr_kinases"/>
</dbReference>
<dbReference type="EMBL" id="CASHTH010002481">
    <property type="protein sequence ID" value="CAI8030416.1"/>
    <property type="molecule type" value="Genomic_DNA"/>
</dbReference>
<evidence type="ECO:0000256" key="8">
    <source>
        <dbReference type="SAM" id="MobiDB-lite"/>
    </source>
</evidence>
<feature type="domain" description="Protein kinase" evidence="9">
    <location>
        <begin position="119"/>
        <end position="420"/>
    </location>
</feature>
<proteinExistence type="inferred from homology"/>
<keyword evidence="5 10" id="KW-0418">Kinase</keyword>
<dbReference type="Proteomes" id="UP001174909">
    <property type="component" value="Unassembled WGS sequence"/>
</dbReference>
<keyword evidence="4 7" id="KW-0547">Nucleotide-binding</keyword>
<dbReference type="InterPro" id="IPR008271">
    <property type="entry name" value="Ser/Thr_kinase_AS"/>
</dbReference>
<evidence type="ECO:0000259" key="9">
    <source>
        <dbReference type="PROSITE" id="PS50011"/>
    </source>
</evidence>
<dbReference type="GO" id="GO:0005524">
    <property type="term" value="F:ATP binding"/>
    <property type="evidence" value="ECO:0007669"/>
    <property type="project" value="UniProtKB-UniRule"/>
</dbReference>
<feature type="binding site" evidence="7">
    <location>
        <position position="148"/>
    </location>
    <ligand>
        <name>ATP</name>
        <dbReference type="ChEBI" id="CHEBI:30616"/>
    </ligand>
</feature>
<keyword evidence="6 7" id="KW-0067">ATP-binding</keyword>
<dbReference type="InterPro" id="IPR017441">
    <property type="entry name" value="Protein_kinase_ATP_BS"/>
</dbReference>
<evidence type="ECO:0000313" key="10">
    <source>
        <dbReference type="EMBL" id="CAI8030416.1"/>
    </source>
</evidence>
<feature type="region of interest" description="Disordered" evidence="8">
    <location>
        <begin position="476"/>
        <end position="517"/>
    </location>
</feature>
<keyword evidence="2" id="KW-0723">Serine/threonine-protein kinase</keyword>
<dbReference type="SUPFAM" id="SSF56112">
    <property type="entry name" value="Protein kinase-like (PK-like)"/>
    <property type="match status" value="1"/>
</dbReference>
<dbReference type="GO" id="GO:0004674">
    <property type="term" value="F:protein serine/threonine kinase activity"/>
    <property type="evidence" value="ECO:0007669"/>
    <property type="project" value="UniProtKB-KW"/>
</dbReference>
<keyword evidence="3" id="KW-0808">Transferase</keyword>
<dbReference type="InterPro" id="IPR011009">
    <property type="entry name" value="Kinase-like_dom_sf"/>
</dbReference>
<keyword evidence="11" id="KW-1185">Reference proteome</keyword>
<evidence type="ECO:0000256" key="3">
    <source>
        <dbReference type="ARBA" id="ARBA00022679"/>
    </source>
</evidence>
<reference evidence="10" key="1">
    <citation type="submission" date="2023-03" db="EMBL/GenBank/DDBJ databases">
        <authorList>
            <person name="Steffen K."/>
            <person name="Cardenas P."/>
        </authorList>
    </citation>
    <scope>NUCLEOTIDE SEQUENCE</scope>
</reference>
<evidence type="ECO:0000256" key="2">
    <source>
        <dbReference type="ARBA" id="ARBA00022527"/>
    </source>
</evidence>
<dbReference type="Gene3D" id="3.30.200.20">
    <property type="entry name" value="Phosphorylase Kinase, domain 1"/>
    <property type="match status" value="1"/>
</dbReference>
<dbReference type="PROSITE" id="PS00107">
    <property type="entry name" value="PROTEIN_KINASE_ATP"/>
    <property type="match status" value="1"/>
</dbReference>
<evidence type="ECO:0000256" key="7">
    <source>
        <dbReference type="PROSITE-ProRule" id="PRU10141"/>
    </source>
</evidence>
<dbReference type="InterPro" id="IPR000719">
    <property type="entry name" value="Prot_kinase_dom"/>
</dbReference>
<dbReference type="Pfam" id="PF00069">
    <property type="entry name" value="Pkinase"/>
    <property type="match status" value="1"/>
</dbReference>
<evidence type="ECO:0000313" key="11">
    <source>
        <dbReference type="Proteomes" id="UP001174909"/>
    </source>
</evidence>
<protein>
    <submittedName>
        <fullName evidence="10">MAP kinase-interacting serine/threonine-protein kinase 1</fullName>
    </submittedName>
</protein>
<sequence length="517" mass="58081">MGGVDSHIKTCASFCDSIIEPCAVPSRLKIGGGKMMAERGKVSRTIEDLREFKDKFKLSGEIERDLKKFHQNFNLQTTAKNGEIPGQETKEAAHNNNIHKKKRHRKQPPKALQFTDVYELVGDELGRGAYSSVATCRRRDDGKEFAVKIVPMDKPGVREKVLREIEILYLCRNNRNILQLIQPFEEENQFLLVFEKMHGGHLLAHIQRRERFVEREAAEVTREVATALAFLHENGVAHRDLKPQNVLCLNKDQVIPVRICDFDLSSMVVNPATPTKTPILFTPVGSAEFMAPEVVETFTGDAFSYDKKCDLWSLGVMLYMMLSGRPPFSGRCGDDCGWDRGEECSKCQDMLLSSITNGHFEFPDKGVSGGMFCQHTMYLYLCPYEWAGVSEEAKDLIMKLLVRVANQRLSAKQVLQHPWVQQCGEAPETPLGTPGLLNRVPRLTDDLGRFAASCAHYSRQISSTEYRVADHTHLPTSPAHPITLSPPGSSCLAVRRKNPDSDLSPENHTHNIHSPAK</sequence>
<evidence type="ECO:0000256" key="6">
    <source>
        <dbReference type="ARBA" id="ARBA00022840"/>
    </source>
</evidence>
<dbReference type="Gene3D" id="1.10.510.10">
    <property type="entry name" value="Transferase(Phosphotransferase) domain 1"/>
    <property type="match status" value="1"/>
</dbReference>
<gene>
    <name evidence="10" type="ORF">GBAR_LOCUS17257</name>
</gene>
<dbReference type="PROSITE" id="PS00108">
    <property type="entry name" value="PROTEIN_KINASE_ST"/>
    <property type="match status" value="1"/>
</dbReference>
<name>A0AA35WVI0_GEOBA</name>
<evidence type="ECO:0000256" key="5">
    <source>
        <dbReference type="ARBA" id="ARBA00022777"/>
    </source>
</evidence>
<accession>A0AA35WVI0</accession>
<evidence type="ECO:0000256" key="1">
    <source>
        <dbReference type="ARBA" id="ARBA00006692"/>
    </source>
</evidence>
<dbReference type="PROSITE" id="PS50011">
    <property type="entry name" value="PROTEIN_KINASE_DOM"/>
    <property type="match status" value="1"/>
</dbReference>
<dbReference type="FunFam" id="3.30.200.20:FF:000093">
    <property type="entry name" value="Putative map kinase-interacting serine/threonine-protein kinase 1"/>
    <property type="match status" value="1"/>
</dbReference>
<organism evidence="10 11">
    <name type="scientific">Geodia barretti</name>
    <name type="common">Barrett's horny sponge</name>
    <dbReference type="NCBI Taxonomy" id="519541"/>
    <lineage>
        <taxon>Eukaryota</taxon>
        <taxon>Metazoa</taxon>
        <taxon>Porifera</taxon>
        <taxon>Demospongiae</taxon>
        <taxon>Heteroscleromorpha</taxon>
        <taxon>Tetractinellida</taxon>
        <taxon>Astrophorina</taxon>
        <taxon>Geodiidae</taxon>
        <taxon>Geodia</taxon>
    </lineage>
</organism>
<dbReference type="AlphaFoldDB" id="A0AA35WVI0"/>
<dbReference type="PANTHER" id="PTHR24349">
    <property type="entry name" value="SERINE/THREONINE-PROTEIN KINASE"/>
    <property type="match status" value="1"/>
</dbReference>